<organism evidence="2 3">
    <name type="scientific">Petrolisthes cinctipes</name>
    <name type="common">Flat porcelain crab</name>
    <dbReference type="NCBI Taxonomy" id="88211"/>
    <lineage>
        <taxon>Eukaryota</taxon>
        <taxon>Metazoa</taxon>
        <taxon>Ecdysozoa</taxon>
        <taxon>Arthropoda</taxon>
        <taxon>Crustacea</taxon>
        <taxon>Multicrustacea</taxon>
        <taxon>Malacostraca</taxon>
        <taxon>Eumalacostraca</taxon>
        <taxon>Eucarida</taxon>
        <taxon>Decapoda</taxon>
        <taxon>Pleocyemata</taxon>
        <taxon>Anomura</taxon>
        <taxon>Galatheoidea</taxon>
        <taxon>Porcellanidae</taxon>
        <taxon>Petrolisthes</taxon>
    </lineage>
</organism>
<dbReference type="PANTHER" id="PTHR12243">
    <property type="entry name" value="MADF DOMAIN TRANSCRIPTION FACTOR"/>
    <property type="match status" value="1"/>
</dbReference>
<comment type="caution">
    <text evidence="2">The sequence shown here is derived from an EMBL/GenBank/DDBJ whole genome shotgun (WGS) entry which is preliminary data.</text>
</comment>
<feature type="domain" description="MADF" evidence="1">
    <location>
        <begin position="14"/>
        <end position="111"/>
    </location>
</feature>
<name>A0AAE1FMA1_PETCI</name>
<dbReference type="InterPro" id="IPR006578">
    <property type="entry name" value="MADF-dom"/>
</dbReference>
<evidence type="ECO:0000313" key="3">
    <source>
        <dbReference type="Proteomes" id="UP001286313"/>
    </source>
</evidence>
<keyword evidence="3" id="KW-1185">Reference proteome</keyword>
<dbReference type="Pfam" id="PF10545">
    <property type="entry name" value="MADF_DNA_bdg"/>
    <property type="match status" value="1"/>
</dbReference>
<dbReference type="EMBL" id="JAWQEG010001842">
    <property type="protein sequence ID" value="KAK3876311.1"/>
    <property type="molecule type" value="Genomic_DNA"/>
</dbReference>
<evidence type="ECO:0000313" key="2">
    <source>
        <dbReference type="EMBL" id="KAK3876311.1"/>
    </source>
</evidence>
<dbReference type="InterPro" id="IPR039353">
    <property type="entry name" value="TF_Adf1"/>
</dbReference>
<dbReference type="AlphaFoldDB" id="A0AAE1FMA1"/>
<accession>A0AAE1FMA1</accession>
<proteinExistence type="predicted"/>
<reference evidence="2" key="1">
    <citation type="submission" date="2023-10" db="EMBL/GenBank/DDBJ databases">
        <title>Genome assemblies of two species of porcelain crab, Petrolisthes cinctipes and Petrolisthes manimaculis (Anomura: Porcellanidae).</title>
        <authorList>
            <person name="Angst P."/>
        </authorList>
    </citation>
    <scope>NUCLEOTIDE SEQUENCE</scope>
    <source>
        <strain evidence="2">PB745_01</strain>
        <tissue evidence="2">Gill</tissue>
    </source>
</reference>
<sequence length="216" mass="25026">MPSDFGWTKEMLISLCVIVHEHKNLWDPRDERYMKTKLRQAAFRRVASTLRSLHPTFDLTGDQIRQKFKALKTYFVKEHRKVQNAPSGSEGKVEVKWELYPYLMFLSDTCTVSSQASWSMPSQTVRPSRKGTHGLCKLRRTRAQAARQTRAIDALLRLADSKVPKDPQEMMKHSLKHFVEASLVDIPYENVINYSVEVMQAIRDVRKKYISNSKPG</sequence>
<dbReference type="SMART" id="SM00595">
    <property type="entry name" value="MADF"/>
    <property type="match status" value="1"/>
</dbReference>
<evidence type="ECO:0000259" key="1">
    <source>
        <dbReference type="PROSITE" id="PS51029"/>
    </source>
</evidence>
<dbReference type="PANTHER" id="PTHR12243:SF67">
    <property type="entry name" value="COREPRESSOR OF PANGOLIN, ISOFORM A-RELATED"/>
    <property type="match status" value="1"/>
</dbReference>
<dbReference type="PROSITE" id="PS51029">
    <property type="entry name" value="MADF"/>
    <property type="match status" value="1"/>
</dbReference>
<dbReference type="Proteomes" id="UP001286313">
    <property type="component" value="Unassembled WGS sequence"/>
</dbReference>
<gene>
    <name evidence="2" type="ORF">Pcinc_018892</name>
</gene>
<protein>
    <recommendedName>
        <fullName evidence="1">MADF domain-containing protein</fullName>
    </recommendedName>
</protein>